<keyword evidence="6" id="KW-1185">Reference proteome</keyword>
<dbReference type="InParanoid" id="A0A2V0NUV0"/>
<dbReference type="GO" id="GO:0046872">
    <property type="term" value="F:metal ion binding"/>
    <property type="evidence" value="ECO:0007669"/>
    <property type="project" value="UniProtKB-KW"/>
</dbReference>
<evidence type="ECO:0000256" key="4">
    <source>
        <dbReference type="SAM" id="MobiDB-lite"/>
    </source>
</evidence>
<sequence length="411" mass="43014">MIFSPQTHQPARCRRGPLRVRAAAAAPRRPRPRIALTLGDPAGVGPEVALKIAADPDIAAACDLTLFGSEQLLRRAHAELRLCLAAHRAGAGWLPDMESLSLADVALPGWVAPGVVPHLATNASGEASFRFLEAAVTAAMAGDFDAVVTGPVSKAAWHAAGHRYPGQTEYLAERAGAAAGSYGMMFVARSPSSGWQCNLLLATAHVPLAEVPKSITRGLLDRKLALLMETLPKDLGYPRDKVHIAVAGLNPHSGEGGQMGREEEELIGPWLEAQRAAHPHAWLEGPVPPDTMWVRPGRAFRGGPRDVEQLQPADAYLAMYHDQGLAPLKLMAFDQAVNFTAGLPFVRTSPDHGTAFDLDGGLADANSTKEAVLLACRVAEQRRRHAEAAGGGPGAAAGAAAGRGAPAAAAG</sequence>
<protein>
    <submittedName>
        <fullName evidence="5">4-hydroxythreonine-4-phosphate dehydrogenase</fullName>
    </submittedName>
</protein>
<dbReference type="NCBIfam" id="TIGR00557">
    <property type="entry name" value="pdxA"/>
    <property type="match status" value="1"/>
</dbReference>
<dbReference type="PANTHER" id="PTHR30004">
    <property type="entry name" value="4-HYDROXYTHREONINE-4-PHOSPHATE DEHYDROGENASE"/>
    <property type="match status" value="1"/>
</dbReference>
<dbReference type="PANTHER" id="PTHR30004:SF6">
    <property type="entry name" value="D-THREONATE 4-PHOSPHATE DEHYDROGENASE"/>
    <property type="match status" value="1"/>
</dbReference>
<dbReference type="Gene3D" id="3.40.718.10">
    <property type="entry name" value="Isopropylmalate Dehydrogenase"/>
    <property type="match status" value="1"/>
</dbReference>
<keyword evidence="1" id="KW-0479">Metal-binding</keyword>
<feature type="region of interest" description="Disordered" evidence="4">
    <location>
        <begin position="387"/>
        <end position="411"/>
    </location>
</feature>
<dbReference type="Proteomes" id="UP000247498">
    <property type="component" value="Unassembled WGS sequence"/>
</dbReference>
<keyword evidence="3" id="KW-0520">NAD</keyword>
<evidence type="ECO:0000256" key="2">
    <source>
        <dbReference type="ARBA" id="ARBA00023002"/>
    </source>
</evidence>
<evidence type="ECO:0000256" key="3">
    <source>
        <dbReference type="ARBA" id="ARBA00023027"/>
    </source>
</evidence>
<dbReference type="AlphaFoldDB" id="A0A2V0NUV0"/>
<evidence type="ECO:0000313" key="5">
    <source>
        <dbReference type="EMBL" id="GBF91418.1"/>
    </source>
</evidence>
<feature type="compositionally biased region" description="Low complexity" evidence="4">
    <location>
        <begin position="396"/>
        <end position="411"/>
    </location>
</feature>
<dbReference type="SUPFAM" id="SSF53659">
    <property type="entry name" value="Isocitrate/Isopropylmalate dehydrogenase-like"/>
    <property type="match status" value="1"/>
</dbReference>
<name>A0A2V0NUV0_9CHLO</name>
<accession>A0A2V0NUV0</accession>
<dbReference type="OrthoDB" id="74991at2759"/>
<comment type="caution">
    <text evidence="5">The sequence shown here is derived from an EMBL/GenBank/DDBJ whole genome shotgun (WGS) entry which is preliminary data.</text>
</comment>
<proteinExistence type="predicted"/>
<evidence type="ECO:0000256" key="1">
    <source>
        <dbReference type="ARBA" id="ARBA00022723"/>
    </source>
</evidence>
<dbReference type="InterPro" id="IPR005255">
    <property type="entry name" value="PdxA_fam"/>
</dbReference>
<dbReference type="GO" id="GO:0016491">
    <property type="term" value="F:oxidoreductase activity"/>
    <property type="evidence" value="ECO:0007669"/>
    <property type="project" value="UniProtKB-KW"/>
</dbReference>
<gene>
    <name evidence="5" type="ORF">Rsub_04158</name>
</gene>
<organism evidence="5 6">
    <name type="scientific">Raphidocelis subcapitata</name>
    <dbReference type="NCBI Taxonomy" id="307507"/>
    <lineage>
        <taxon>Eukaryota</taxon>
        <taxon>Viridiplantae</taxon>
        <taxon>Chlorophyta</taxon>
        <taxon>core chlorophytes</taxon>
        <taxon>Chlorophyceae</taxon>
        <taxon>CS clade</taxon>
        <taxon>Sphaeropleales</taxon>
        <taxon>Selenastraceae</taxon>
        <taxon>Raphidocelis</taxon>
    </lineage>
</organism>
<dbReference type="STRING" id="307507.A0A2V0NUV0"/>
<dbReference type="Pfam" id="PF04166">
    <property type="entry name" value="PdxA"/>
    <property type="match status" value="1"/>
</dbReference>
<keyword evidence="2" id="KW-0560">Oxidoreductase</keyword>
<reference evidence="5 6" key="1">
    <citation type="journal article" date="2018" name="Sci. Rep.">
        <title>Raphidocelis subcapitata (=Pseudokirchneriella subcapitata) provides an insight into genome evolution and environmental adaptations in the Sphaeropleales.</title>
        <authorList>
            <person name="Suzuki S."/>
            <person name="Yamaguchi H."/>
            <person name="Nakajima N."/>
            <person name="Kawachi M."/>
        </authorList>
    </citation>
    <scope>NUCLEOTIDE SEQUENCE [LARGE SCALE GENOMIC DNA]</scope>
    <source>
        <strain evidence="5 6">NIES-35</strain>
    </source>
</reference>
<dbReference type="EMBL" id="BDRX01000024">
    <property type="protein sequence ID" value="GBF91418.1"/>
    <property type="molecule type" value="Genomic_DNA"/>
</dbReference>
<dbReference type="GO" id="GO:0051287">
    <property type="term" value="F:NAD binding"/>
    <property type="evidence" value="ECO:0007669"/>
    <property type="project" value="InterPro"/>
</dbReference>
<evidence type="ECO:0000313" key="6">
    <source>
        <dbReference type="Proteomes" id="UP000247498"/>
    </source>
</evidence>